<feature type="domain" description="PH" evidence="13">
    <location>
        <begin position="411"/>
        <end position="544"/>
    </location>
</feature>
<dbReference type="Gene3D" id="3.30.505.10">
    <property type="entry name" value="SH2 domain"/>
    <property type="match status" value="1"/>
</dbReference>
<dbReference type="SMART" id="SM00033">
    <property type="entry name" value="CH"/>
    <property type="match status" value="1"/>
</dbReference>
<dbReference type="SUPFAM" id="SSF50729">
    <property type="entry name" value="PH domain-like"/>
    <property type="match status" value="1"/>
</dbReference>
<dbReference type="PROSITE" id="PS50003">
    <property type="entry name" value="PH_DOMAIN"/>
    <property type="match status" value="1"/>
</dbReference>
<dbReference type="InterPro" id="IPR035899">
    <property type="entry name" value="DBL_dom_sf"/>
</dbReference>
<dbReference type="SUPFAM" id="SSF50044">
    <property type="entry name" value="SH3-domain"/>
    <property type="match status" value="1"/>
</dbReference>
<dbReference type="Gene3D" id="2.30.29.30">
    <property type="entry name" value="Pleckstrin-homology domain (PH domain)/Phosphotyrosine-binding domain (PTB)"/>
    <property type="match status" value="1"/>
</dbReference>
<dbReference type="PROSITE" id="PS50001">
    <property type="entry name" value="SH2"/>
    <property type="match status" value="1"/>
</dbReference>
<keyword evidence="4" id="KW-0479">Metal-binding</keyword>
<dbReference type="PROSITE" id="PS00479">
    <property type="entry name" value="ZF_DAG_PE_1"/>
    <property type="match status" value="1"/>
</dbReference>
<keyword evidence="18" id="KW-1185">Reference proteome</keyword>
<dbReference type="AlphaFoldDB" id="A0AAW0UCR8"/>
<protein>
    <recommendedName>
        <fullName evidence="19">Protein vav</fullName>
    </recommendedName>
</protein>
<dbReference type="InterPro" id="IPR001331">
    <property type="entry name" value="GDS_CDC24_CS"/>
</dbReference>
<dbReference type="InterPro" id="IPR000219">
    <property type="entry name" value="DH_dom"/>
</dbReference>
<dbReference type="Pfam" id="PF00307">
    <property type="entry name" value="CH"/>
    <property type="match status" value="1"/>
</dbReference>
<dbReference type="Pfam" id="PF00130">
    <property type="entry name" value="C1_1"/>
    <property type="match status" value="1"/>
</dbReference>
<keyword evidence="7 8" id="KW-0727">SH2 domain</keyword>
<dbReference type="InterPro" id="IPR036872">
    <property type="entry name" value="CH_dom_sf"/>
</dbReference>
<dbReference type="PROSITE" id="PS50010">
    <property type="entry name" value="DH_2"/>
    <property type="match status" value="1"/>
</dbReference>
<dbReference type="SMART" id="SM00326">
    <property type="entry name" value="SH3"/>
    <property type="match status" value="1"/>
</dbReference>
<dbReference type="PROSITE" id="PS50081">
    <property type="entry name" value="ZF_DAG_PE_2"/>
    <property type="match status" value="1"/>
</dbReference>
<dbReference type="InterPro" id="IPR046349">
    <property type="entry name" value="C1-like_sf"/>
</dbReference>
<dbReference type="Gene3D" id="1.10.418.10">
    <property type="entry name" value="Calponin-like domain"/>
    <property type="match status" value="1"/>
</dbReference>
<comment type="caution">
    <text evidence="17">The sequence shown here is derived from an EMBL/GenBank/DDBJ whole genome shotgun (WGS) entry which is preliminary data.</text>
</comment>
<name>A0AAW0UCR8_SCYPA</name>
<dbReference type="EMBL" id="JARAKH010000015">
    <property type="protein sequence ID" value="KAK8396711.1"/>
    <property type="molecule type" value="Genomic_DNA"/>
</dbReference>
<dbReference type="GO" id="GO:0048468">
    <property type="term" value="P:cell development"/>
    <property type="evidence" value="ECO:0007669"/>
    <property type="project" value="UniProtKB-ARBA"/>
</dbReference>
<evidence type="ECO:0000259" key="13">
    <source>
        <dbReference type="PROSITE" id="PS50003"/>
    </source>
</evidence>
<dbReference type="GO" id="GO:0008270">
    <property type="term" value="F:zinc ion binding"/>
    <property type="evidence" value="ECO:0007669"/>
    <property type="project" value="UniProtKB-KW"/>
</dbReference>
<dbReference type="SUPFAM" id="SSF48065">
    <property type="entry name" value="DBL homology domain (DH-domain)"/>
    <property type="match status" value="1"/>
</dbReference>
<feature type="domain" description="SH3" evidence="12">
    <location>
        <begin position="735"/>
        <end position="796"/>
    </location>
</feature>
<evidence type="ECO:0000259" key="14">
    <source>
        <dbReference type="PROSITE" id="PS50010"/>
    </source>
</evidence>
<feature type="domain" description="Calponin-homology (CH)" evidence="15">
    <location>
        <begin position="4"/>
        <end position="123"/>
    </location>
</feature>
<dbReference type="PANTHER" id="PTHR45818:SF3">
    <property type="entry name" value="PROTEIN VAV"/>
    <property type="match status" value="1"/>
</dbReference>
<dbReference type="Proteomes" id="UP001487740">
    <property type="component" value="Unassembled WGS sequence"/>
</dbReference>
<dbReference type="SUPFAM" id="SSF55550">
    <property type="entry name" value="SH2 domain"/>
    <property type="match status" value="1"/>
</dbReference>
<dbReference type="InterPro" id="IPR011993">
    <property type="entry name" value="PH-like_dom_sf"/>
</dbReference>
<evidence type="ECO:0008006" key="19">
    <source>
        <dbReference type="Google" id="ProtNLM"/>
    </source>
</evidence>
<evidence type="ECO:0000256" key="10">
    <source>
        <dbReference type="SAM" id="Coils"/>
    </source>
</evidence>
<dbReference type="GO" id="GO:0005085">
    <property type="term" value="F:guanyl-nucleotide exchange factor activity"/>
    <property type="evidence" value="ECO:0007669"/>
    <property type="project" value="UniProtKB-KW"/>
</dbReference>
<dbReference type="PANTHER" id="PTHR45818">
    <property type="entry name" value="PROTEIN VAV"/>
    <property type="match status" value="1"/>
</dbReference>
<dbReference type="InterPro" id="IPR036028">
    <property type="entry name" value="SH3-like_dom_sf"/>
</dbReference>
<keyword evidence="5" id="KW-0863">Zinc-finger</keyword>
<feature type="domain" description="Phorbol-ester/DAG-type" evidence="16">
    <location>
        <begin position="555"/>
        <end position="605"/>
    </location>
</feature>
<keyword evidence="6" id="KW-0862">Zinc</keyword>
<keyword evidence="2" id="KW-0597">Phosphoprotein</keyword>
<evidence type="ECO:0000256" key="9">
    <source>
        <dbReference type="PROSITE-ProRule" id="PRU00192"/>
    </source>
</evidence>
<dbReference type="GO" id="GO:0035556">
    <property type="term" value="P:intracellular signal transduction"/>
    <property type="evidence" value="ECO:0007669"/>
    <property type="project" value="InterPro"/>
</dbReference>
<proteinExistence type="predicted"/>
<keyword evidence="10" id="KW-0175">Coiled coil</keyword>
<dbReference type="Gene3D" id="2.30.30.40">
    <property type="entry name" value="SH3 Domains"/>
    <property type="match status" value="1"/>
</dbReference>
<organism evidence="17 18">
    <name type="scientific">Scylla paramamosain</name>
    <name type="common">Mud crab</name>
    <dbReference type="NCBI Taxonomy" id="85552"/>
    <lineage>
        <taxon>Eukaryota</taxon>
        <taxon>Metazoa</taxon>
        <taxon>Ecdysozoa</taxon>
        <taxon>Arthropoda</taxon>
        <taxon>Crustacea</taxon>
        <taxon>Multicrustacea</taxon>
        <taxon>Malacostraca</taxon>
        <taxon>Eumalacostraca</taxon>
        <taxon>Eucarida</taxon>
        <taxon>Decapoda</taxon>
        <taxon>Pleocyemata</taxon>
        <taxon>Brachyura</taxon>
        <taxon>Eubrachyura</taxon>
        <taxon>Portunoidea</taxon>
        <taxon>Portunidae</taxon>
        <taxon>Portuninae</taxon>
        <taxon>Scylla</taxon>
    </lineage>
</organism>
<evidence type="ECO:0000256" key="4">
    <source>
        <dbReference type="ARBA" id="ARBA00022723"/>
    </source>
</evidence>
<dbReference type="CDD" id="cd00160">
    <property type="entry name" value="RhoGEF"/>
    <property type="match status" value="1"/>
</dbReference>
<evidence type="ECO:0000259" key="15">
    <source>
        <dbReference type="PROSITE" id="PS50021"/>
    </source>
</evidence>
<evidence type="ECO:0000256" key="8">
    <source>
        <dbReference type="PROSITE-ProRule" id="PRU00191"/>
    </source>
</evidence>
<evidence type="ECO:0000256" key="5">
    <source>
        <dbReference type="ARBA" id="ARBA00022771"/>
    </source>
</evidence>
<dbReference type="SMART" id="SM00109">
    <property type="entry name" value="C1"/>
    <property type="match status" value="1"/>
</dbReference>
<dbReference type="SUPFAM" id="SSF57889">
    <property type="entry name" value="Cysteine-rich domain"/>
    <property type="match status" value="1"/>
</dbReference>
<dbReference type="SMART" id="SM00252">
    <property type="entry name" value="SH2"/>
    <property type="match status" value="1"/>
</dbReference>
<dbReference type="CDD" id="cd20810">
    <property type="entry name" value="C1_VAV"/>
    <property type="match status" value="1"/>
</dbReference>
<dbReference type="InterPro" id="IPR002219">
    <property type="entry name" value="PKC_DAG/PE"/>
</dbReference>
<dbReference type="InterPro" id="IPR001715">
    <property type="entry name" value="CH_dom"/>
</dbReference>
<dbReference type="GO" id="GO:0005737">
    <property type="term" value="C:cytoplasm"/>
    <property type="evidence" value="ECO:0007669"/>
    <property type="project" value="TreeGrafter"/>
</dbReference>
<dbReference type="SMART" id="SM00325">
    <property type="entry name" value="RhoGEF"/>
    <property type="match status" value="1"/>
</dbReference>
<evidence type="ECO:0000256" key="6">
    <source>
        <dbReference type="ARBA" id="ARBA00022833"/>
    </source>
</evidence>
<evidence type="ECO:0000313" key="17">
    <source>
        <dbReference type="EMBL" id="KAK8396711.1"/>
    </source>
</evidence>
<evidence type="ECO:0000256" key="7">
    <source>
        <dbReference type="ARBA" id="ARBA00022999"/>
    </source>
</evidence>
<dbReference type="PROSITE" id="PS00741">
    <property type="entry name" value="DH_1"/>
    <property type="match status" value="1"/>
</dbReference>
<dbReference type="SUPFAM" id="SSF47576">
    <property type="entry name" value="Calponin-homology domain, CH-domain"/>
    <property type="match status" value="1"/>
</dbReference>
<feature type="domain" description="SH2" evidence="11">
    <location>
        <begin position="640"/>
        <end position="736"/>
    </location>
</feature>
<dbReference type="InterPro" id="IPR001452">
    <property type="entry name" value="SH3_domain"/>
</dbReference>
<keyword evidence="3" id="KW-0344">Guanine-nucleotide releasing factor</keyword>
<dbReference type="Pfam" id="PF07653">
    <property type="entry name" value="SH3_2"/>
    <property type="match status" value="1"/>
</dbReference>
<dbReference type="CDD" id="cd21201">
    <property type="entry name" value="CH_VAV"/>
    <property type="match status" value="1"/>
</dbReference>
<dbReference type="Gene3D" id="1.20.900.10">
    <property type="entry name" value="Dbl homology (DH) domain"/>
    <property type="match status" value="1"/>
</dbReference>
<accession>A0AAW0UCR8</accession>
<gene>
    <name evidence="17" type="ORF">O3P69_005000</name>
</gene>
<dbReference type="PROSITE" id="PS50002">
    <property type="entry name" value="SH3"/>
    <property type="match status" value="1"/>
</dbReference>
<dbReference type="SMART" id="SM00233">
    <property type="entry name" value="PH"/>
    <property type="match status" value="1"/>
</dbReference>
<evidence type="ECO:0000256" key="3">
    <source>
        <dbReference type="ARBA" id="ARBA00022658"/>
    </source>
</evidence>
<evidence type="ECO:0000259" key="11">
    <source>
        <dbReference type="PROSITE" id="PS50001"/>
    </source>
</evidence>
<reference evidence="17 18" key="1">
    <citation type="submission" date="2023-03" db="EMBL/GenBank/DDBJ databases">
        <title>High-quality genome of Scylla paramamosain provides insights in environmental adaptation.</title>
        <authorList>
            <person name="Zhang L."/>
        </authorList>
    </citation>
    <scope>NUCLEOTIDE SEQUENCE [LARGE SCALE GENOMIC DNA]</scope>
    <source>
        <strain evidence="17">LZ_2023a</strain>
        <tissue evidence="17">Muscle</tissue>
    </source>
</reference>
<sequence length="797" mass="92315">MAAEEQWAQCCEWLKRVGLIGSDHLLASNQARLSDLCRFLRDGVMLCKLLHLLDKNSIDLRSINQRPQKAQFLCLKNISIFLQTCEHNFGIHKDDLFDPEMLFESLDFKKVLHTLSRLSNCPRAQRLHIQGFSEERCQNGGDNEIYETLFRDMANGPAGDGQGPGIKGQEAADDLTIYSDLNLDYRRQNATIPRPEAPDISRKRDLCLQELVETEHNYVEALNMLCRKFLEPLRRVLNEEQIKKIFGKIPELSTIHQVLHKGLKEAQNNNSAGKTIADVFLENQERLIIYAEYCANLAAAQQELEDVMNNNEEAKNLIQECQNEVNEGRHQLKGYLVVPLQRILKYHLLLQELDRHSQPYSNSDLGDLKSAHEAMKDLAEYINEAKRDKEMLQIIQDLQSSILDMPSEINDWQNLGKLRHDGETRIERHSDPVRKRYVFIFDKVMVICSKQTKRLSGLFLGHSVNRWSLGEVSVEDEKYIFKDWVKLENCHIDNSVAAGQGGSTKGRHNSFLLVVDVNKAAYTILTKDSDSKERWMKHISDAIEYLNPAKNREMEHTFSITTFSRPTTRCMICNKLLKGTIFQGYRCSRCEMVVHRSCLDGVQRCEGRARHESPIPPSHPRRPSEPYPGYGNLQLMNFPWWVERMTREEAKRQLELLPDGTFLIRWSERHQKLVLSLKVKHDDVKHMRILKHEEANSFYLSEVRYFRTVEALVNYYRQNSLSECFSDLFSTLSRPLYDTAVVKFSYQGPGANYLSLELDDRVIIISHDGESTGWWKGRIGNRVGYFPKEFVQVENNF</sequence>
<dbReference type="Pfam" id="PF00621">
    <property type="entry name" value="RhoGEF"/>
    <property type="match status" value="1"/>
</dbReference>
<evidence type="ECO:0000259" key="12">
    <source>
        <dbReference type="PROSITE" id="PS50002"/>
    </source>
</evidence>
<feature type="coiled-coil region" evidence="10">
    <location>
        <begin position="290"/>
        <end position="331"/>
    </location>
</feature>
<evidence type="ECO:0000259" key="16">
    <source>
        <dbReference type="PROSITE" id="PS50081"/>
    </source>
</evidence>
<dbReference type="Pfam" id="PF22697">
    <property type="entry name" value="SOS1_NGEF_PH"/>
    <property type="match status" value="1"/>
</dbReference>
<dbReference type="InterPro" id="IPR000980">
    <property type="entry name" value="SH2"/>
</dbReference>
<dbReference type="InterPro" id="IPR001849">
    <property type="entry name" value="PH_domain"/>
</dbReference>
<dbReference type="InterPro" id="IPR055251">
    <property type="entry name" value="SOS1_NGEF_PH"/>
</dbReference>
<evidence type="ECO:0000313" key="18">
    <source>
        <dbReference type="Proteomes" id="UP001487740"/>
    </source>
</evidence>
<dbReference type="Gene3D" id="3.30.60.20">
    <property type="match status" value="1"/>
</dbReference>
<evidence type="ECO:0000256" key="1">
    <source>
        <dbReference type="ARBA" id="ARBA00022443"/>
    </source>
</evidence>
<dbReference type="PROSITE" id="PS50021">
    <property type="entry name" value="CH"/>
    <property type="match status" value="1"/>
</dbReference>
<dbReference type="PRINTS" id="PR00401">
    <property type="entry name" value="SH2DOMAIN"/>
</dbReference>
<dbReference type="InterPro" id="IPR036860">
    <property type="entry name" value="SH2_dom_sf"/>
</dbReference>
<keyword evidence="1 9" id="KW-0728">SH3 domain</keyword>
<dbReference type="GO" id="GO:0016477">
    <property type="term" value="P:cell migration"/>
    <property type="evidence" value="ECO:0007669"/>
    <property type="project" value="TreeGrafter"/>
</dbReference>
<dbReference type="Pfam" id="PF00017">
    <property type="entry name" value="SH2"/>
    <property type="match status" value="1"/>
</dbReference>
<feature type="domain" description="DH" evidence="14">
    <location>
        <begin position="203"/>
        <end position="385"/>
    </location>
</feature>
<evidence type="ECO:0000256" key="2">
    <source>
        <dbReference type="ARBA" id="ARBA00022553"/>
    </source>
</evidence>